<gene>
    <name evidence="2" type="ORF">PXEA_LOCUS13684</name>
</gene>
<dbReference type="Proteomes" id="UP000784294">
    <property type="component" value="Unassembled WGS sequence"/>
</dbReference>
<dbReference type="AlphaFoldDB" id="A0A3S5BVI3"/>
<dbReference type="EMBL" id="CAAALY010045464">
    <property type="protein sequence ID" value="VEL20244.1"/>
    <property type="molecule type" value="Genomic_DNA"/>
</dbReference>
<evidence type="ECO:0000256" key="1">
    <source>
        <dbReference type="SAM" id="MobiDB-lite"/>
    </source>
</evidence>
<name>A0A3S5BVI3_9PLAT</name>
<feature type="compositionally biased region" description="Polar residues" evidence="1">
    <location>
        <begin position="57"/>
        <end position="66"/>
    </location>
</feature>
<comment type="caution">
    <text evidence="2">The sequence shown here is derived from an EMBL/GenBank/DDBJ whole genome shotgun (WGS) entry which is preliminary data.</text>
</comment>
<reference evidence="2" key="1">
    <citation type="submission" date="2018-11" db="EMBL/GenBank/DDBJ databases">
        <authorList>
            <consortium name="Pathogen Informatics"/>
        </authorList>
    </citation>
    <scope>NUCLEOTIDE SEQUENCE</scope>
</reference>
<proteinExistence type="predicted"/>
<keyword evidence="3" id="KW-1185">Reference proteome</keyword>
<organism evidence="2 3">
    <name type="scientific">Protopolystoma xenopodis</name>
    <dbReference type="NCBI Taxonomy" id="117903"/>
    <lineage>
        <taxon>Eukaryota</taxon>
        <taxon>Metazoa</taxon>
        <taxon>Spiralia</taxon>
        <taxon>Lophotrochozoa</taxon>
        <taxon>Platyhelminthes</taxon>
        <taxon>Monogenea</taxon>
        <taxon>Polyopisthocotylea</taxon>
        <taxon>Polystomatidea</taxon>
        <taxon>Polystomatidae</taxon>
        <taxon>Protopolystoma</taxon>
    </lineage>
</organism>
<sequence>MMAMVIERSRQEYIDSLRTKRPSPPPSIIPSSMSFTYSEDREPSGSPTDVDPEAFTTAPNSTNRLDVGSSTLGPAPCSAASCRQPEIVKSERLGLSQTGLPLACDDQFSWLSHIKAKDNLSKD</sequence>
<accession>A0A3S5BVI3</accession>
<feature type="region of interest" description="Disordered" evidence="1">
    <location>
        <begin position="15"/>
        <end position="66"/>
    </location>
</feature>
<evidence type="ECO:0000313" key="2">
    <source>
        <dbReference type="EMBL" id="VEL20244.1"/>
    </source>
</evidence>
<protein>
    <submittedName>
        <fullName evidence="2">Uncharacterized protein</fullName>
    </submittedName>
</protein>
<evidence type="ECO:0000313" key="3">
    <source>
        <dbReference type="Proteomes" id="UP000784294"/>
    </source>
</evidence>